<dbReference type="GO" id="GO:0003700">
    <property type="term" value="F:DNA-binding transcription factor activity"/>
    <property type="evidence" value="ECO:0007669"/>
    <property type="project" value="TreeGrafter"/>
</dbReference>
<dbReference type="OrthoDB" id="9798934at2"/>
<proteinExistence type="predicted"/>
<dbReference type="AlphaFoldDB" id="A0A1E7Z5M6"/>
<dbReference type="SMART" id="SM00354">
    <property type="entry name" value="HTH_LACI"/>
    <property type="match status" value="1"/>
</dbReference>
<dbReference type="Gene3D" id="1.10.260.40">
    <property type="entry name" value="lambda repressor-like DNA-binding domains"/>
    <property type="match status" value="1"/>
</dbReference>
<dbReference type="PROSITE" id="PS00356">
    <property type="entry name" value="HTH_LACI_1"/>
    <property type="match status" value="1"/>
</dbReference>
<evidence type="ECO:0000256" key="2">
    <source>
        <dbReference type="ARBA" id="ARBA00023125"/>
    </source>
</evidence>
<dbReference type="Proteomes" id="UP000175691">
    <property type="component" value="Unassembled WGS sequence"/>
</dbReference>
<reference evidence="5 6" key="1">
    <citation type="submission" date="2016-08" db="EMBL/GenBank/DDBJ databases">
        <authorList>
            <person name="Seilhamer J.J."/>
        </authorList>
    </citation>
    <scope>NUCLEOTIDE SEQUENCE [LARGE SCALE GENOMIC DNA]</scope>
    <source>
        <strain evidence="5 6">KCTC 42603</strain>
    </source>
</reference>
<keyword evidence="1" id="KW-0805">Transcription regulation</keyword>
<dbReference type="PROSITE" id="PS50932">
    <property type="entry name" value="HTH_LACI_2"/>
    <property type="match status" value="1"/>
</dbReference>
<protein>
    <recommendedName>
        <fullName evidence="4">HTH lacI-type domain-containing protein</fullName>
    </recommendedName>
</protein>
<sequence length="340" mass="37220">MSKATIGDVAKAAGVSKKTVSRVLNNEPGVRKTTQDAVNAAIKSLDYVPNLNARRLRTNQSYLIGVLYIDYPSNFYGSLILNGAIKACDKLGYDLLIRPFESGYDAQMISAALKHMVERSNVDGFIVVPPLCEDESVIQALEETETPIVKIASLNQDSHISIHSDEKAGAQLAIEHLVNLGHSKIGFLNYLVGHAAGKWRYEGYKEALEMHGIEENANHVCQFRYGETTLEQACRKMLSQADRPTAIFTANDASAAVVYRIASQLKLRIPYDLSVVGFDDDPAAMNLWPPLTTVSQPVAELGYNAATILIEQCIRHKAKAALPLSLPELVIRNSTGPLPE</sequence>
<gene>
    <name evidence="5" type="ORF">BFC18_00670</name>
</gene>
<evidence type="ECO:0000313" key="5">
    <source>
        <dbReference type="EMBL" id="OFC68782.1"/>
    </source>
</evidence>
<dbReference type="PANTHER" id="PTHR30146:SF153">
    <property type="entry name" value="LACTOSE OPERON REPRESSOR"/>
    <property type="match status" value="1"/>
</dbReference>
<name>A0A1E7Z5M6_9ALTE</name>
<organism evidence="5 6">
    <name type="scientific">Alteromonas confluentis</name>
    <dbReference type="NCBI Taxonomy" id="1656094"/>
    <lineage>
        <taxon>Bacteria</taxon>
        <taxon>Pseudomonadati</taxon>
        <taxon>Pseudomonadota</taxon>
        <taxon>Gammaproteobacteria</taxon>
        <taxon>Alteromonadales</taxon>
        <taxon>Alteromonadaceae</taxon>
        <taxon>Alteromonas/Salinimonas group</taxon>
        <taxon>Alteromonas</taxon>
    </lineage>
</organism>
<feature type="domain" description="HTH lacI-type" evidence="4">
    <location>
        <begin position="4"/>
        <end position="58"/>
    </location>
</feature>
<dbReference type="InterPro" id="IPR000843">
    <property type="entry name" value="HTH_LacI"/>
</dbReference>
<dbReference type="InterPro" id="IPR010982">
    <property type="entry name" value="Lambda_DNA-bd_dom_sf"/>
</dbReference>
<dbReference type="InterPro" id="IPR028082">
    <property type="entry name" value="Peripla_BP_I"/>
</dbReference>
<evidence type="ECO:0000256" key="1">
    <source>
        <dbReference type="ARBA" id="ARBA00023015"/>
    </source>
</evidence>
<evidence type="ECO:0000259" key="4">
    <source>
        <dbReference type="PROSITE" id="PS50932"/>
    </source>
</evidence>
<dbReference type="EMBL" id="MDHN01000043">
    <property type="protein sequence ID" value="OFC68782.1"/>
    <property type="molecule type" value="Genomic_DNA"/>
</dbReference>
<dbReference type="Gene3D" id="3.40.50.2300">
    <property type="match status" value="2"/>
</dbReference>
<dbReference type="Pfam" id="PF00356">
    <property type="entry name" value="LacI"/>
    <property type="match status" value="1"/>
</dbReference>
<dbReference type="Pfam" id="PF13377">
    <property type="entry name" value="Peripla_BP_3"/>
    <property type="match status" value="1"/>
</dbReference>
<comment type="caution">
    <text evidence="5">The sequence shown here is derived from an EMBL/GenBank/DDBJ whole genome shotgun (WGS) entry which is preliminary data.</text>
</comment>
<dbReference type="RefSeq" id="WP_070127634.1">
    <property type="nucleotide sequence ID" value="NZ_MDHN01000043.1"/>
</dbReference>
<dbReference type="CDD" id="cd01392">
    <property type="entry name" value="HTH_LacI"/>
    <property type="match status" value="1"/>
</dbReference>
<evidence type="ECO:0000313" key="6">
    <source>
        <dbReference type="Proteomes" id="UP000175691"/>
    </source>
</evidence>
<dbReference type="GO" id="GO:0000976">
    <property type="term" value="F:transcription cis-regulatory region binding"/>
    <property type="evidence" value="ECO:0007669"/>
    <property type="project" value="TreeGrafter"/>
</dbReference>
<dbReference type="STRING" id="1656094.BFC18_00670"/>
<dbReference type="PANTHER" id="PTHR30146">
    <property type="entry name" value="LACI-RELATED TRANSCRIPTIONAL REPRESSOR"/>
    <property type="match status" value="1"/>
</dbReference>
<accession>A0A1E7Z5M6</accession>
<dbReference type="SUPFAM" id="SSF53822">
    <property type="entry name" value="Periplasmic binding protein-like I"/>
    <property type="match status" value="1"/>
</dbReference>
<keyword evidence="6" id="KW-1185">Reference proteome</keyword>
<keyword evidence="2" id="KW-0238">DNA-binding</keyword>
<dbReference type="InterPro" id="IPR046335">
    <property type="entry name" value="LacI/GalR-like_sensor"/>
</dbReference>
<dbReference type="SUPFAM" id="SSF47413">
    <property type="entry name" value="lambda repressor-like DNA-binding domains"/>
    <property type="match status" value="1"/>
</dbReference>
<evidence type="ECO:0000256" key="3">
    <source>
        <dbReference type="ARBA" id="ARBA00023163"/>
    </source>
</evidence>
<keyword evidence="3" id="KW-0804">Transcription</keyword>
<dbReference type="PRINTS" id="PR00036">
    <property type="entry name" value="HTHLACI"/>
</dbReference>
<dbReference type="CDD" id="cd01545">
    <property type="entry name" value="PBP1_SalR"/>
    <property type="match status" value="1"/>
</dbReference>